<feature type="binding site" evidence="11">
    <location>
        <position position="76"/>
    </location>
    <ligand>
        <name>Zn(2+)</name>
        <dbReference type="ChEBI" id="CHEBI:29105"/>
        <label>1</label>
    </ligand>
</feature>
<name>V7IBD9_9CLOT</name>
<comment type="caution">
    <text evidence="13">The sequence shown here is derived from an EMBL/GenBank/DDBJ whole genome shotgun (WGS) entry which is preliminary data.</text>
</comment>
<dbReference type="EMBL" id="AXUN02000002">
    <property type="protein sequence ID" value="ETA82601.1"/>
    <property type="molecule type" value="Genomic_DNA"/>
</dbReference>
<keyword evidence="8" id="KW-0482">Metalloprotease</keyword>
<evidence type="ECO:0000256" key="3">
    <source>
        <dbReference type="ARBA" id="ARBA00022438"/>
    </source>
</evidence>
<keyword evidence="7 11" id="KW-0862">Zinc</keyword>
<dbReference type="OrthoDB" id="9804934at2"/>
<feature type="binding site" evidence="11">
    <location>
        <position position="195"/>
    </location>
    <ligand>
        <name>Zn(2+)</name>
        <dbReference type="ChEBI" id="CHEBI:29105"/>
        <label>1</label>
    </ligand>
</feature>
<feature type="binding site" evidence="11">
    <location>
        <position position="138"/>
    </location>
    <ligand>
        <name>Zn(2+)</name>
        <dbReference type="ChEBI" id="CHEBI:29105"/>
        <label>2</label>
    </ligand>
</feature>
<dbReference type="CDD" id="cd03892">
    <property type="entry name" value="M20_peptT"/>
    <property type="match status" value="1"/>
</dbReference>
<dbReference type="SUPFAM" id="SSF55031">
    <property type="entry name" value="Bacterial exopeptidase dimerisation domain"/>
    <property type="match status" value="1"/>
</dbReference>
<dbReference type="InterPro" id="IPR001261">
    <property type="entry name" value="ArgE/DapE_CS"/>
</dbReference>
<keyword evidence="14" id="KW-1185">Reference proteome</keyword>
<evidence type="ECO:0000256" key="8">
    <source>
        <dbReference type="ARBA" id="ARBA00023049"/>
    </source>
</evidence>
<evidence type="ECO:0000256" key="1">
    <source>
        <dbReference type="ARBA" id="ARBA00000870"/>
    </source>
</evidence>
<feature type="active site" evidence="10">
    <location>
        <position position="78"/>
    </location>
</feature>
<dbReference type="PATRIC" id="fig|994573.3.peg.48"/>
<dbReference type="NCBIfam" id="NF003976">
    <property type="entry name" value="PRK05469.1"/>
    <property type="match status" value="1"/>
</dbReference>
<dbReference type="MEROPS" id="M20.003"/>
<evidence type="ECO:0000256" key="6">
    <source>
        <dbReference type="ARBA" id="ARBA00022801"/>
    </source>
</evidence>
<keyword evidence="6 13" id="KW-0378">Hydrolase</keyword>
<feature type="domain" description="Peptidase M20 dimerisation" evidence="12">
    <location>
        <begin position="205"/>
        <end position="304"/>
    </location>
</feature>
<feature type="binding site" evidence="11">
    <location>
        <position position="173"/>
    </location>
    <ligand>
        <name>Zn(2+)</name>
        <dbReference type="ChEBI" id="CHEBI:29105"/>
        <label>2</label>
    </ligand>
</feature>
<dbReference type="PIRSF" id="PIRSF037215">
    <property type="entry name" value="Peptidase_M20B"/>
    <property type="match status" value="1"/>
</dbReference>
<proteinExistence type="inferred from homology"/>
<sequence>MGVKENLLKYVKYETTSDEESTSTPSTKGQMVLAEELEKELKSLGLETRLDENGYLFGYLKGNTSKRVKKLGFLAHLDTSPDMSGRDVSPRELTYEGGDIVLNEGLGIVLKAADFPDLQKYVGHDLIVTDGTTLLGADNKAGIAEIMAALEIIISKGDFLHGDIMVAFTPDEEIGRGPHKFDVERFGADVAYTIDGGPEGELEFENFNAAAAKVTFNGRNVHPGTAKGKMINSIAIAMEYASFFDKAETPEMTEKYEGFFHLNDFRGSVEKTVLNYIIRDFFADTFEAKKEKITALAEQLNGKYGQGTVTVEVKDQYRNMKEMIEPSMFLIDNALKAMEMAEVKPIVKPIRGGTDGAQLSFMGLPCPNIFTGGENYHGKFEFISIPAMEKAVEVIVNLIGIFEAQGTEE</sequence>
<dbReference type="InterPro" id="IPR002933">
    <property type="entry name" value="Peptidase_M20"/>
</dbReference>
<dbReference type="PANTHER" id="PTHR42994:SF1">
    <property type="entry name" value="PEPTIDASE T"/>
    <property type="match status" value="1"/>
</dbReference>
<dbReference type="PANTHER" id="PTHR42994">
    <property type="entry name" value="PEPTIDASE T"/>
    <property type="match status" value="1"/>
</dbReference>
<feature type="active site" description="Proton acceptor" evidence="10">
    <location>
        <position position="172"/>
    </location>
</feature>
<dbReference type="Proteomes" id="UP000017747">
    <property type="component" value="Unassembled WGS sequence"/>
</dbReference>
<protein>
    <recommendedName>
        <fullName evidence="9">Peptidase T</fullName>
        <ecNumber evidence="9">3.4.11.4</ecNumber>
    </recommendedName>
</protein>
<dbReference type="InterPro" id="IPR011650">
    <property type="entry name" value="Peptidase_M20_dimer"/>
</dbReference>
<dbReference type="GO" id="GO:0006518">
    <property type="term" value="P:peptide metabolic process"/>
    <property type="evidence" value="ECO:0007669"/>
    <property type="project" value="InterPro"/>
</dbReference>
<dbReference type="Pfam" id="PF07687">
    <property type="entry name" value="M20_dimer"/>
    <property type="match status" value="1"/>
</dbReference>
<dbReference type="GO" id="GO:0006508">
    <property type="term" value="P:proteolysis"/>
    <property type="evidence" value="ECO:0007669"/>
    <property type="project" value="UniProtKB-UniRule"/>
</dbReference>
<evidence type="ECO:0000256" key="4">
    <source>
        <dbReference type="ARBA" id="ARBA00022670"/>
    </source>
</evidence>
<dbReference type="InterPro" id="IPR036264">
    <property type="entry name" value="Bact_exopeptidase_dim_dom"/>
</dbReference>
<feature type="binding site" evidence="11">
    <location>
        <position position="377"/>
    </location>
    <ligand>
        <name>Zn(2+)</name>
        <dbReference type="ChEBI" id="CHEBI:29105"/>
        <label>2</label>
    </ligand>
</feature>
<dbReference type="GO" id="GO:0005829">
    <property type="term" value="C:cytosol"/>
    <property type="evidence" value="ECO:0007669"/>
    <property type="project" value="TreeGrafter"/>
</dbReference>
<feature type="binding site" evidence="11">
    <location>
        <position position="138"/>
    </location>
    <ligand>
        <name>Zn(2+)</name>
        <dbReference type="ChEBI" id="CHEBI:29105"/>
        <label>1</label>
    </ligand>
</feature>
<comment type="catalytic activity">
    <reaction evidence="1">
        <text>Release of the N-terminal residue from a tripeptide.</text>
        <dbReference type="EC" id="3.4.11.4"/>
    </reaction>
</comment>
<dbReference type="PROSITE" id="PS00758">
    <property type="entry name" value="ARGE_DAPE_CPG2_1"/>
    <property type="match status" value="1"/>
</dbReference>
<dbReference type="PROSITE" id="PS00759">
    <property type="entry name" value="ARGE_DAPE_CPG2_2"/>
    <property type="match status" value="1"/>
</dbReference>
<dbReference type="GO" id="GO:0008270">
    <property type="term" value="F:zinc ion binding"/>
    <property type="evidence" value="ECO:0007669"/>
    <property type="project" value="InterPro"/>
</dbReference>
<accession>V7IBD9</accession>
<keyword evidence="4" id="KW-0645">Protease</keyword>
<evidence type="ECO:0000256" key="10">
    <source>
        <dbReference type="PIRSR" id="PIRSR037215-1"/>
    </source>
</evidence>
<dbReference type="RefSeq" id="WP_023383409.1">
    <property type="nucleotide sequence ID" value="NZ_AXUN02000002.1"/>
</dbReference>
<keyword evidence="5 11" id="KW-0479">Metal-binding</keyword>
<dbReference type="Pfam" id="PF01546">
    <property type="entry name" value="Peptidase_M20"/>
    <property type="match status" value="1"/>
</dbReference>
<evidence type="ECO:0000256" key="9">
    <source>
        <dbReference type="NCBIfam" id="TIGR01882"/>
    </source>
</evidence>
<comment type="similarity">
    <text evidence="2">Belongs to the peptidase M20B family.</text>
</comment>
<evidence type="ECO:0000256" key="5">
    <source>
        <dbReference type="ARBA" id="ARBA00022723"/>
    </source>
</evidence>
<dbReference type="SUPFAM" id="SSF53187">
    <property type="entry name" value="Zn-dependent exopeptidases"/>
    <property type="match status" value="1"/>
</dbReference>
<evidence type="ECO:0000256" key="2">
    <source>
        <dbReference type="ARBA" id="ARBA00009692"/>
    </source>
</evidence>
<dbReference type="GO" id="GO:0008237">
    <property type="term" value="F:metallopeptidase activity"/>
    <property type="evidence" value="ECO:0007669"/>
    <property type="project" value="UniProtKB-KW"/>
</dbReference>
<evidence type="ECO:0000256" key="7">
    <source>
        <dbReference type="ARBA" id="ARBA00022833"/>
    </source>
</evidence>
<dbReference type="NCBIfam" id="NF009920">
    <property type="entry name" value="PRK13381.1"/>
    <property type="match status" value="1"/>
</dbReference>
<evidence type="ECO:0000313" key="14">
    <source>
        <dbReference type="Proteomes" id="UP000017747"/>
    </source>
</evidence>
<evidence type="ECO:0000313" key="13">
    <source>
        <dbReference type="EMBL" id="ETA82601.1"/>
    </source>
</evidence>
<evidence type="ECO:0000256" key="11">
    <source>
        <dbReference type="PIRSR" id="PIRSR037215-2"/>
    </source>
</evidence>
<keyword evidence="3 13" id="KW-0031">Aminopeptidase</keyword>
<dbReference type="eggNOG" id="COG2195">
    <property type="taxonomic scope" value="Bacteria"/>
</dbReference>
<dbReference type="Gene3D" id="3.30.70.360">
    <property type="match status" value="1"/>
</dbReference>
<reference evidence="13 14" key="1">
    <citation type="journal article" date="2014" name="Genome Announc.">
        <title>Genome Sequence of Youngiibacter fragilis, the Type Strain of the Genus Youngiibacter.</title>
        <authorList>
            <person name="Wawrik C.B."/>
            <person name="Callaghan A.V."/>
            <person name="Stamps B.W."/>
            <person name="Wawrik B."/>
        </authorList>
    </citation>
    <scope>NUCLEOTIDE SEQUENCE [LARGE SCALE GENOMIC DNA]</scope>
    <source>
        <strain evidence="13 14">232.1</strain>
    </source>
</reference>
<dbReference type="STRING" id="994573.T472_0200240"/>
<dbReference type="GO" id="GO:0045148">
    <property type="term" value="F:tripeptide aminopeptidase activity"/>
    <property type="evidence" value="ECO:0007669"/>
    <property type="project" value="UniProtKB-UniRule"/>
</dbReference>
<evidence type="ECO:0000259" key="12">
    <source>
        <dbReference type="Pfam" id="PF07687"/>
    </source>
</evidence>
<dbReference type="NCBIfam" id="TIGR01882">
    <property type="entry name" value="peptidase-T"/>
    <property type="match status" value="1"/>
</dbReference>
<organism evidence="13 14">
    <name type="scientific">Youngiibacter fragilis 232.1</name>
    <dbReference type="NCBI Taxonomy" id="994573"/>
    <lineage>
        <taxon>Bacteria</taxon>
        <taxon>Bacillati</taxon>
        <taxon>Bacillota</taxon>
        <taxon>Clostridia</taxon>
        <taxon>Eubacteriales</taxon>
        <taxon>Clostridiaceae</taxon>
        <taxon>Youngiibacter</taxon>
    </lineage>
</organism>
<dbReference type="InterPro" id="IPR010161">
    <property type="entry name" value="Peptidase_M20B"/>
</dbReference>
<gene>
    <name evidence="13" type="ORF">T472_0200240</name>
</gene>
<dbReference type="Gene3D" id="3.40.630.10">
    <property type="entry name" value="Zn peptidases"/>
    <property type="match status" value="1"/>
</dbReference>
<comment type="cofactor">
    <cofactor evidence="11">
        <name>Zn(2+)</name>
        <dbReference type="ChEBI" id="CHEBI:29105"/>
    </cofactor>
    <text evidence="11">Binds 2 Zn(2+) ions per subunit.</text>
</comment>
<dbReference type="EC" id="3.4.11.4" evidence="9"/>
<dbReference type="AlphaFoldDB" id="V7IBD9"/>